<dbReference type="Pfam" id="PF06114">
    <property type="entry name" value="Peptidase_M78"/>
    <property type="match status" value="1"/>
</dbReference>
<dbReference type="AlphaFoldDB" id="H5TS87"/>
<evidence type="ECO:0000313" key="3">
    <source>
        <dbReference type="Proteomes" id="UP000005038"/>
    </source>
</evidence>
<dbReference type="Proteomes" id="UP000005038">
    <property type="component" value="Unassembled WGS sequence"/>
</dbReference>
<dbReference type="PANTHER" id="PTHR43236:SF1">
    <property type="entry name" value="BLL7220 PROTEIN"/>
    <property type="match status" value="1"/>
</dbReference>
<dbReference type="Gene3D" id="1.10.10.2910">
    <property type="match status" value="1"/>
</dbReference>
<dbReference type="GO" id="GO:0003677">
    <property type="term" value="F:DNA binding"/>
    <property type="evidence" value="ECO:0007669"/>
    <property type="project" value="UniProtKB-KW"/>
</dbReference>
<keyword evidence="2" id="KW-0238">DNA-binding</keyword>
<dbReference type="PANTHER" id="PTHR43236">
    <property type="entry name" value="ANTITOXIN HIGA1"/>
    <property type="match status" value="1"/>
</dbReference>
<dbReference type="InterPro" id="IPR010359">
    <property type="entry name" value="IrrE_HExxH"/>
</dbReference>
<comment type="caution">
    <text evidence="2">The sequence shown here is derived from an EMBL/GenBank/DDBJ whole genome shotgun (WGS) entry which is preliminary data.</text>
</comment>
<dbReference type="EMBL" id="BAFB01000209">
    <property type="protein sequence ID" value="GAB36345.1"/>
    <property type="molecule type" value="Genomic_DNA"/>
</dbReference>
<name>H5TS87_GORO1</name>
<dbReference type="STRING" id="1108044.GOOTI_209_00030"/>
<proteinExistence type="predicted"/>
<evidence type="ECO:0000259" key="1">
    <source>
        <dbReference type="Pfam" id="PF06114"/>
    </source>
</evidence>
<accession>H5TS87</accession>
<dbReference type="InterPro" id="IPR052345">
    <property type="entry name" value="Rad_response_metalloprotease"/>
</dbReference>
<feature type="domain" description="IrrE N-terminal-like" evidence="1">
    <location>
        <begin position="101"/>
        <end position="194"/>
    </location>
</feature>
<keyword evidence="3" id="KW-1185">Reference proteome</keyword>
<organism evidence="2 3">
    <name type="scientific">Gordonia otitidis (strain DSM 44809 / CCUG 52243 / JCM 12355 / NBRC 100426 / IFM 10032)</name>
    <dbReference type="NCBI Taxonomy" id="1108044"/>
    <lineage>
        <taxon>Bacteria</taxon>
        <taxon>Bacillati</taxon>
        <taxon>Actinomycetota</taxon>
        <taxon>Actinomycetes</taxon>
        <taxon>Mycobacteriales</taxon>
        <taxon>Gordoniaceae</taxon>
        <taxon>Gordonia</taxon>
    </lineage>
</organism>
<reference evidence="2" key="1">
    <citation type="submission" date="2012-02" db="EMBL/GenBank/DDBJ databases">
        <title>Whole genome shotgun sequence of Gordonia otitidis NBRC 100426.</title>
        <authorList>
            <person name="Yoshida I."/>
            <person name="Hosoyama A."/>
            <person name="Tsuchikane K."/>
            <person name="Katsumata H."/>
            <person name="Yamazaki S."/>
            <person name="Fujita N."/>
        </authorList>
    </citation>
    <scope>NUCLEOTIDE SEQUENCE [LARGE SCALE GENOMIC DNA]</scope>
    <source>
        <strain evidence="2">NBRC 100426</strain>
    </source>
</reference>
<protein>
    <submittedName>
        <fullName evidence="2">Xre family DNA-binding protein</fullName>
    </submittedName>
</protein>
<evidence type="ECO:0000313" key="2">
    <source>
        <dbReference type="EMBL" id="GAB36345.1"/>
    </source>
</evidence>
<gene>
    <name evidence="2" type="ORF">GOOTI_209_00030</name>
</gene>
<sequence length="320" mass="36164">MFASLTGDFLEDLDAQAKLPPVRLPSVGSRGEQMPVALAAAAVRDVMGLDRHEEIDDLMYEVERIGAPIVVRRRMAGEWESDFAATSSRTERHQGYSTWVGQHRDRPLLVLRESESWERTRFTVAHELGHLVLHSGRSCDVGSEQEQEANRFATEFLAPREAIAAELPKAMSLLNLKPLKDKWGLSLGALIRHLNDTGLIDSKRADMLNRQMRTRKNPATGHSWSMTEPGWDERVVERPRLISKWVERCYGTVSVPMLAARDANVLAPDVLEWLLALQRSAPPSRPVHSRQSMLVAEPYDPEFTPLAPITDLDLWRDRHA</sequence>